<dbReference type="GO" id="GO:0000981">
    <property type="term" value="F:DNA-binding transcription factor activity, RNA polymerase II-specific"/>
    <property type="evidence" value="ECO:0007669"/>
    <property type="project" value="TreeGrafter"/>
</dbReference>
<dbReference type="AlphaFoldDB" id="A0A9P8IB64"/>
<dbReference type="PANTHER" id="PTHR47657">
    <property type="entry name" value="STEROL REGULATORY ELEMENT-BINDING PROTEIN ECM22"/>
    <property type="match status" value="1"/>
</dbReference>
<gene>
    <name evidence="1" type="ORF">GP486_008348</name>
</gene>
<feature type="non-terminal residue" evidence="1">
    <location>
        <position position="314"/>
    </location>
</feature>
<name>A0A9P8IB64_9PEZI</name>
<dbReference type="EMBL" id="JAGHQM010003099">
    <property type="protein sequence ID" value="KAH0547911.1"/>
    <property type="molecule type" value="Genomic_DNA"/>
</dbReference>
<accession>A0A9P8IB64</accession>
<organism evidence="1 2">
    <name type="scientific">Trichoglossum hirsutum</name>
    <dbReference type="NCBI Taxonomy" id="265104"/>
    <lineage>
        <taxon>Eukaryota</taxon>
        <taxon>Fungi</taxon>
        <taxon>Dikarya</taxon>
        <taxon>Ascomycota</taxon>
        <taxon>Pezizomycotina</taxon>
        <taxon>Geoglossomycetes</taxon>
        <taxon>Geoglossales</taxon>
        <taxon>Geoglossaceae</taxon>
        <taxon>Trichoglossum</taxon>
    </lineage>
</organism>
<evidence type="ECO:0000313" key="2">
    <source>
        <dbReference type="Proteomes" id="UP000750711"/>
    </source>
</evidence>
<comment type="caution">
    <text evidence="1">The sequence shown here is derived from an EMBL/GenBank/DDBJ whole genome shotgun (WGS) entry which is preliminary data.</text>
</comment>
<reference evidence="1" key="1">
    <citation type="submission" date="2021-03" db="EMBL/GenBank/DDBJ databases">
        <title>Comparative genomics and phylogenomic investigation of the class Geoglossomycetes provide insights into ecological specialization and systematics.</title>
        <authorList>
            <person name="Melie T."/>
            <person name="Pirro S."/>
            <person name="Miller A.N."/>
            <person name="Quandt A."/>
        </authorList>
    </citation>
    <scope>NUCLEOTIDE SEQUENCE</scope>
    <source>
        <strain evidence="1">CAQ_001_2017</strain>
    </source>
</reference>
<evidence type="ECO:0000313" key="1">
    <source>
        <dbReference type="EMBL" id="KAH0547911.1"/>
    </source>
</evidence>
<proteinExistence type="predicted"/>
<dbReference type="Proteomes" id="UP000750711">
    <property type="component" value="Unassembled WGS sequence"/>
</dbReference>
<sequence>VIEMMRAWKLESQFADFMNEQVTFPSIQTSPTMALGSNREPRREDVVALQHTFASLQRVGSYLAGKHDETQHLNELMSFVRSLRQALPVQSPAEQFELLHPLRAWLLWLPIVYSRRVNRDPSVALLVAHFYAVALAVEPLFPAIGAAYFGSLSVGPIEEICRKLARAEASNSLEQNIQTPMSLMHFPLEMVTKYRARTDFIPQSSGTYLPLASSPYDMGSLNLDAEGDFVGLESNYEVPFSHDDVNVTPVTSGPDAGANALARRSRILETQLCHSLDGFNANSFAGYSPTRDPPRFVAGDGGLYDPLPMDFNAG</sequence>
<feature type="non-terminal residue" evidence="1">
    <location>
        <position position="1"/>
    </location>
</feature>
<keyword evidence="2" id="KW-1185">Reference proteome</keyword>
<dbReference type="InterPro" id="IPR052400">
    <property type="entry name" value="Zn2-C6_fungal_TF"/>
</dbReference>
<protein>
    <submittedName>
        <fullName evidence="1">Uncharacterized protein</fullName>
    </submittedName>
</protein>
<dbReference type="PANTHER" id="PTHR47657:SF12">
    <property type="entry name" value="ZN(II)2CYS6 TRANSCRIPTION FACTOR (EUROFUNG)"/>
    <property type="match status" value="1"/>
</dbReference>